<dbReference type="PANTHER" id="PTHR43228:SF1">
    <property type="entry name" value="TWO-COMPONENT RESPONSE REGULATOR ARR22"/>
    <property type="match status" value="1"/>
</dbReference>
<dbReference type="Gene3D" id="3.40.50.2300">
    <property type="match status" value="1"/>
</dbReference>
<organism evidence="3">
    <name type="scientific">Hellea balneolensis</name>
    <dbReference type="NCBI Taxonomy" id="287478"/>
    <lineage>
        <taxon>Bacteria</taxon>
        <taxon>Pseudomonadati</taxon>
        <taxon>Pseudomonadota</taxon>
        <taxon>Alphaproteobacteria</taxon>
        <taxon>Maricaulales</taxon>
        <taxon>Robiginitomaculaceae</taxon>
        <taxon>Hellea</taxon>
    </lineage>
</organism>
<accession>A0A7C5M0B2</accession>
<dbReference type="GO" id="GO:0000160">
    <property type="term" value="P:phosphorelay signal transduction system"/>
    <property type="evidence" value="ECO:0007669"/>
    <property type="project" value="InterPro"/>
</dbReference>
<dbReference type="Pfam" id="PF00072">
    <property type="entry name" value="Response_reg"/>
    <property type="match status" value="1"/>
</dbReference>
<comment type="caution">
    <text evidence="3">The sequence shown here is derived from an EMBL/GenBank/DDBJ whole genome shotgun (WGS) entry which is preliminary data.</text>
</comment>
<dbReference type="PANTHER" id="PTHR43228">
    <property type="entry name" value="TWO-COMPONENT RESPONSE REGULATOR"/>
    <property type="match status" value="1"/>
</dbReference>
<proteinExistence type="predicted"/>
<protein>
    <submittedName>
        <fullName evidence="3">Response regulator</fullName>
    </submittedName>
</protein>
<dbReference type="InterPro" id="IPR001789">
    <property type="entry name" value="Sig_transdc_resp-reg_receiver"/>
</dbReference>
<name>A0A7C5M0B2_9PROT</name>
<sequence length="129" mass="14197">MNTAQKTCLIVDDSKMIRRVAARILKDLQLLPCEASDGREAIAMCRESMPDAILLDWNMPVMDGLSFLKALRQEPGGKDPIVVFCTAERDILKITEALDAGADEYVMKPFDTDILASKFFETGLLSAAA</sequence>
<dbReference type="EMBL" id="DRMJ01000325">
    <property type="protein sequence ID" value="HHL43212.1"/>
    <property type="molecule type" value="Genomic_DNA"/>
</dbReference>
<reference evidence="3" key="1">
    <citation type="journal article" date="2020" name="mSystems">
        <title>Genome- and Community-Level Interaction Insights into Carbon Utilization and Element Cycling Functions of Hydrothermarchaeota in Hydrothermal Sediment.</title>
        <authorList>
            <person name="Zhou Z."/>
            <person name="Liu Y."/>
            <person name="Xu W."/>
            <person name="Pan J."/>
            <person name="Luo Z.H."/>
            <person name="Li M."/>
        </authorList>
    </citation>
    <scope>NUCLEOTIDE SEQUENCE [LARGE SCALE GENOMIC DNA]</scope>
    <source>
        <strain evidence="3">HyVt-485</strain>
    </source>
</reference>
<dbReference type="InterPro" id="IPR011006">
    <property type="entry name" value="CheY-like_superfamily"/>
</dbReference>
<evidence type="ECO:0000259" key="2">
    <source>
        <dbReference type="PROSITE" id="PS50110"/>
    </source>
</evidence>
<evidence type="ECO:0000256" key="1">
    <source>
        <dbReference type="PROSITE-ProRule" id="PRU00169"/>
    </source>
</evidence>
<gene>
    <name evidence="3" type="ORF">ENJ42_06325</name>
</gene>
<keyword evidence="1" id="KW-0597">Phosphoprotein</keyword>
<dbReference type="SUPFAM" id="SSF52172">
    <property type="entry name" value="CheY-like"/>
    <property type="match status" value="1"/>
</dbReference>
<dbReference type="InterPro" id="IPR052048">
    <property type="entry name" value="ST_Response_Regulator"/>
</dbReference>
<dbReference type="Proteomes" id="UP000885830">
    <property type="component" value="Unassembled WGS sequence"/>
</dbReference>
<dbReference type="PROSITE" id="PS50110">
    <property type="entry name" value="RESPONSE_REGULATORY"/>
    <property type="match status" value="1"/>
</dbReference>
<evidence type="ECO:0000313" key="3">
    <source>
        <dbReference type="EMBL" id="HHL43212.1"/>
    </source>
</evidence>
<feature type="modified residue" description="4-aspartylphosphate" evidence="1">
    <location>
        <position position="56"/>
    </location>
</feature>
<dbReference type="AlphaFoldDB" id="A0A7C5M0B2"/>
<feature type="domain" description="Response regulatory" evidence="2">
    <location>
        <begin position="7"/>
        <end position="123"/>
    </location>
</feature>
<dbReference type="SMART" id="SM00448">
    <property type="entry name" value="REC"/>
    <property type="match status" value="1"/>
</dbReference>